<keyword evidence="1" id="KW-0732">Signal</keyword>
<protein>
    <submittedName>
        <fullName evidence="3">M23 family metallopeptidase</fullName>
    </submittedName>
</protein>
<organism evidence="3 4">
    <name type="scientific">Sulfurovum xiamenensis</name>
    <dbReference type="NCBI Taxonomy" id="3019066"/>
    <lineage>
        <taxon>Bacteria</taxon>
        <taxon>Pseudomonadati</taxon>
        <taxon>Campylobacterota</taxon>
        <taxon>Epsilonproteobacteria</taxon>
        <taxon>Campylobacterales</taxon>
        <taxon>Sulfurovaceae</taxon>
        <taxon>Sulfurovum</taxon>
    </lineage>
</organism>
<dbReference type="CDD" id="cd12797">
    <property type="entry name" value="M23_peptidase"/>
    <property type="match status" value="1"/>
</dbReference>
<sequence>MRNRSGKKSGAKLAGGLFLVVLVALVAGAGYVYTAPEFERVVPTVHSEQNVFWNRKDPLKVQLSDNEGLKSFQLILSDGTNSLIVGEGTLEGKPKEQMLLVNYPQSKTLDPKATKLKLKVLVTDSSLWNFTQGNKSEKVIDINVDFTRPNVNVVANSYSITQGGSALVVFQADDENLETLYIEAGDTKFKAQPYKKEGYYAALIAWAFTQTEFKAKVVAIDAAKNERMADIPFYLKNYQYQVSWIRAKDHFIDGKITDLASSDPEYAHIDDKLEKLKAINETMRLKNEALIHSLSKEVSSDVLESWKIKKFYPLRNGQKVASYGDERHYYYGNKENEVSQSYHVGYDLASTKMATIKTSNPGKVVFANENGIYGNMPMIDHGLGLYSLYGHCSQLLVNEGDEVKTGDAIAKTGVSGLALGDHLHFGLLVQGIEVRPVEWFDQEWIRKNVDNVFKAADKIIQGK</sequence>
<comment type="caution">
    <text evidence="3">The sequence shown here is derived from an EMBL/GenBank/DDBJ whole genome shotgun (WGS) entry which is preliminary data.</text>
</comment>
<gene>
    <name evidence="3" type="ORF">PF327_02095</name>
</gene>
<dbReference type="Gene3D" id="2.70.70.10">
    <property type="entry name" value="Glucose Permease (Domain IIA)"/>
    <property type="match status" value="1"/>
</dbReference>
<evidence type="ECO:0000256" key="1">
    <source>
        <dbReference type="ARBA" id="ARBA00022729"/>
    </source>
</evidence>
<accession>A0ABT7QQ46</accession>
<evidence type="ECO:0000313" key="4">
    <source>
        <dbReference type="Proteomes" id="UP001169066"/>
    </source>
</evidence>
<proteinExistence type="predicted"/>
<name>A0ABT7QQ46_9BACT</name>
<dbReference type="Proteomes" id="UP001169066">
    <property type="component" value="Unassembled WGS sequence"/>
</dbReference>
<evidence type="ECO:0000259" key="2">
    <source>
        <dbReference type="Pfam" id="PF01551"/>
    </source>
</evidence>
<dbReference type="SUPFAM" id="SSF51261">
    <property type="entry name" value="Duplicated hybrid motif"/>
    <property type="match status" value="1"/>
</dbReference>
<dbReference type="PANTHER" id="PTHR21666">
    <property type="entry name" value="PEPTIDASE-RELATED"/>
    <property type="match status" value="1"/>
</dbReference>
<keyword evidence="4" id="KW-1185">Reference proteome</keyword>
<dbReference type="EMBL" id="JAQIBC010000001">
    <property type="protein sequence ID" value="MDM5262979.1"/>
    <property type="molecule type" value="Genomic_DNA"/>
</dbReference>
<dbReference type="InterPro" id="IPR016047">
    <property type="entry name" value="M23ase_b-sheet_dom"/>
</dbReference>
<dbReference type="Pfam" id="PF01551">
    <property type="entry name" value="Peptidase_M23"/>
    <property type="match status" value="1"/>
</dbReference>
<dbReference type="PANTHER" id="PTHR21666:SF289">
    <property type="entry name" value="L-ALA--D-GLU ENDOPEPTIDASE"/>
    <property type="match status" value="1"/>
</dbReference>
<feature type="domain" description="M23ase beta-sheet core" evidence="2">
    <location>
        <begin position="342"/>
        <end position="436"/>
    </location>
</feature>
<dbReference type="RefSeq" id="WP_289401125.1">
    <property type="nucleotide sequence ID" value="NZ_JAQIBC010000001.1"/>
</dbReference>
<dbReference type="InterPro" id="IPR050570">
    <property type="entry name" value="Cell_wall_metabolism_enzyme"/>
</dbReference>
<dbReference type="InterPro" id="IPR011055">
    <property type="entry name" value="Dup_hybrid_motif"/>
</dbReference>
<evidence type="ECO:0000313" key="3">
    <source>
        <dbReference type="EMBL" id="MDM5262979.1"/>
    </source>
</evidence>
<reference evidence="3" key="1">
    <citation type="submission" date="2023-01" db="EMBL/GenBank/DDBJ databases">
        <title>Sulfurovum sp. XTW-4 genome assembly.</title>
        <authorList>
            <person name="Wang J."/>
        </authorList>
    </citation>
    <scope>NUCLEOTIDE SEQUENCE</scope>
    <source>
        <strain evidence="3">XTW-4</strain>
    </source>
</reference>